<dbReference type="GO" id="GO:0004363">
    <property type="term" value="F:glutathione synthase activity"/>
    <property type="evidence" value="ECO:0007669"/>
    <property type="project" value="InterPro"/>
</dbReference>
<dbReference type="AlphaFoldDB" id="A0A914HP23"/>
<dbReference type="WBParaSite" id="Gr19_v10_g3320.t1">
    <property type="protein sequence ID" value="Gr19_v10_g3320.t1"/>
    <property type="gene ID" value="Gr19_v10_g3320"/>
</dbReference>
<dbReference type="GO" id="GO:0005524">
    <property type="term" value="F:ATP binding"/>
    <property type="evidence" value="ECO:0007669"/>
    <property type="project" value="InterPro"/>
</dbReference>
<proteinExistence type="predicted"/>
<sequence length="68" mass="7723">MEHLVENMHAFVIDRITHEEPVLSDVVAELGVFGCLLGDKRDLSILHNKQHGYLVWTKTASLLIRSLL</sequence>
<dbReference type="Pfam" id="PF03917">
    <property type="entry name" value="GSH_synth_ATP"/>
    <property type="match status" value="1"/>
</dbReference>
<evidence type="ECO:0000313" key="1">
    <source>
        <dbReference type="Proteomes" id="UP000887572"/>
    </source>
</evidence>
<protein>
    <submittedName>
        <fullName evidence="2">Uncharacterized protein</fullName>
    </submittedName>
</protein>
<dbReference type="InterPro" id="IPR005615">
    <property type="entry name" value="Glutathione_synthase"/>
</dbReference>
<name>A0A914HP23_GLORO</name>
<organism evidence="1 2">
    <name type="scientific">Globodera rostochiensis</name>
    <name type="common">Golden nematode worm</name>
    <name type="synonym">Heterodera rostochiensis</name>
    <dbReference type="NCBI Taxonomy" id="31243"/>
    <lineage>
        <taxon>Eukaryota</taxon>
        <taxon>Metazoa</taxon>
        <taxon>Ecdysozoa</taxon>
        <taxon>Nematoda</taxon>
        <taxon>Chromadorea</taxon>
        <taxon>Rhabditida</taxon>
        <taxon>Tylenchina</taxon>
        <taxon>Tylenchomorpha</taxon>
        <taxon>Tylenchoidea</taxon>
        <taxon>Heteroderidae</taxon>
        <taxon>Heteroderinae</taxon>
        <taxon>Globodera</taxon>
    </lineage>
</organism>
<dbReference type="SUPFAM" id="SSF56059">
    <property type="entry name" value="Glutathione synthetase ATP-binding domain-like"/>
    <property type="match status" value="1"/>
</dbReference>
<reference evidence="2" key="1">
    <citation type="submission" date="2022-11" db="UniProtKB">
        <authorList>
            <consortium name="WormBaseParasite"/>
        </authorList>
    </citation>
    <scope>IDENTIFICATION</scope>
</reference>
<evidence type="ECO:0000313" key="2">
    <source>
        <dbReference type="WBParaSite" id="Gr19_v10_g3320.t1"/>
    </source>
</evidence>
<accession>A0A914HP23</accession>
<dbReference type="Gene3D" id="3.30.470.20">
    <property type="entry name" value="ATP-grasp fold, B domain"/>
    <property type="match status" value="1"/>
</dbReference>
<dbReference type="Proteomes" id="UP000887572">
    <property type="component" value="Unplaced"/>
</dbReference>
<keyword evidence="1" id="KW-1185">Reference proteome</keyword>